<organism evidence="3 4">
    <name type="scientific">Urbifossiella limnaea</name>
    <dbReference type="NCBI Taxonomy" id="2528023"/>
    <lineage>
        <taxon>Bacteria</taxon>
        <taxon>Pseudomonadati</taxon>
        <taxon>Planctomycetota</taxon>
        <taxon>Planctomycetia</taxon>
        <taxon>Gemmatales</taxon>
        <taxon>Gemmataceae</taxon>
        <taxon>Urbifossiella</taxon>
    </lineage>
</organism>
<keyword evidence="4" id="KW-1185">Reference proteome</keyword>
<keyword evidence="2" id="KW-0812">Transmembrane</keyword>
<name>A0A517XSJ9_9BACT</name>
<keyword evidence="2" id="KW-1133">Transmembrane helix</keyword>
<dbReference type="Proteomes" id="UP000319576">
    <property type="component" value="Chromosome"/>
</dbReference>
<accession>A0A517XSJ9</accession>
<keyword evidence="2" id="KW-0472">Membrane</keyword>
<feature type="compositionally biased region" description="Basic and acidic residues" evidence="1">
    <location>
        <begin position="91"/>
        <end position="102"/>
    </location>
</feature>
<sequence length="102" mass="11435">MFRRHYSLILMALWLGVATALLAPEAVLPEKARGQIGGLGGSMTGMLALAFAAYNLVRWWATRHVVSVRPRPNPLARRGDDEPYVPNPELDFLRPPDAERER</sequence>
<gene>
    <name evidence="3" type="ORF">ETAA1_24300</name>
</gene>
<reference evidence="3 4" key="1">
    <citation type="submission" date="2019-02" db="EMBL/GenBank/DDBJ databases">
        <title>Deep-cultivation of Planctomycetes and their phenomic and genomic characterization uncovers novel biology.</title>
        <authorList>
            <person name="Wiegand S."/>
            <person name="Jogler M."/>
            <person name="Boedeker C."/>
            <person name="Pinto D."/>
            <person name="Vollmers J."/>
            <person name="Rivas-Marin E."/>
            <person name="Kohn T."/>
            <person name="Peeters S.H."/>
            <person name="Heuer A."/>
            <person name="Rast P."/>
            <person name="Oberbeckmann S."/>
            <person name="Bunk B."/>
            <person name="Jeske O."/>
            <person name="Meyerdierks A."/>
            <person name="Storesund J.E."/>
            <person name="Kallscheuer N."/>
            <person name="Luecker S."/>
            <person name="Lage O.M."/>
            <person name="Pohl T."/>
            <person name="Merkel B.J."/>
            <person name="Hornburger P."/>
            <person name="Mueller R.-W."/>
            <person name="Bruemmer F."/>
            <person name="Labrenz M."/>
            <person name="Spormann A.M."/>
            <person name="Op den Camp H."/>
            <person name="Overmann J."/>
            <person name="Amann R."/>
            <person name="Jetten M.S.M."/>
            <person name="Mascher T."/>
            <person name="Medema M.H."/>
            <person name="Devos D.P."/>
            <person name="Kaster A.-K."/>
            <person name="Ovreas L."/>
            <person name="Rohde M."/>
            <person name="Galperin M.Y."/>
            <person name="Jogler C."/>
        </authorList>
    </citation>
    <scope>NUCLEOTIDE SEQUENCE [LARGE SCALE GENOMIC DNA]</scope>
    <source>
        <strain evidence="3 4">ETA_A1</strain>
    </source>
</reference>
<dbReference type="KEGG" id="uli:ETAA1_24300"/>
<proteinExistence type="predicted"/>
<evidence type="ECO:0000256" key="1">
    <source>
        <dbReference type="SAM" id="MobiDB-lite"/>
    </source>
</evidence>
<evidence type="ECO:0000256" key="2">
    <source>
        <dbReference type="SAM" id="Phobius"/>
    </source>
</evidence>
<dbReference type="OrthoDB" id="9971566at2"/>
<protein>
    <submittedName>
        <fullName evidence="3">Uncharacterized protein</fullName>
    </submittedName>
</protein>
<evidence type="ECO:0000313" key="3">
    <source>
        <dbReference type="EMBL" id="QDU20478.1"/>
    </source>
</evidence>
<dbReference type="RefSeq" id="WP_145238087.1">
    <property type="nucleotide sequence ID" value="NZ_CP036273.1"/>
</dbReference>
<feature type="transmembrane region" description="Helical" evidence="2">
    <location>
        <begin position="39"/>
        <end position="61"/>
    </location>
</feature>
<evidence type="ECO:0000313" key="4">
    <source>
        <dbReference type="Proteomes" id="UP000319576"/>
    </source>
</evidence>
<feature type="region of interest" description="Disordered" evidence="1">
    <location>
        <begin position="71"/>
        <end position="102"/>
    </location>
</feature>
<dbReference type="AlphaFoldDB" id="A0A517XSJ9"/>
<dbReference type="EMBL" id="CP036273">
    <property type="protein sequence ID" value="QDU20478.1"/>
    <property type="molecule type" value="Genomic_DNA"/>
</dbReference>